<dbReference type="SUPFAM" id="SSF141673">
    <property type="entry name" value="MOSC N-terminal domain-like"/>
    <property type="match status" value="1"/>
</dbReference>
<gene>
    <name evidence="2" type="ORF">K2F26_06880</name>
</gene>
<evidence type="ECO:0000313" key="3">
    <source>
        <dbReference type="Proteomes" id="UP000826540"/>
    </source>
</evidence>
<keyword evidence="3" id="KW-1185">Reference proteome</keyword>
<dbReference type="Pfam" id="PF03476">
    <property type="entry name" value="MOSC_N"/>
    <property type="match status" value="1"/>
</dbReference>
<protein>
    <submittedName>
        <fullName evidence="2">MOSC N-terminal beta barrel domain-containing protein</fullName>
    </submittedName>
</protein>
<dbReference type="InterPro" id="IPR005303">
    <property type="entry name" value="MOCOS_middle"/>
</dbReference>
<accession>A0ABX8X3B5</accession>
<name>A0ABX8X3B5_9CYAN</name>
<dbReference type="Pfam" id="PF03473">
    <property type="entry name" value="MOSC"/>
    <property type="match status" value="1"/>
</dbReference>
<dbReference type="Proteomes" id="UP000826540">
    <property type="component" value="Chromosome"/>
</dbReference>
<dbReference type="RefSeq" id="WP_194059667.1">
    <property type="nucleotide sequence ID" value="NZ_CP080598.1"/>
</dbReference>
<evidence type="ECO:0000313" key="2">
    <source>
        <dbReference type="EMBL" id="QYX33052.1"/>
    </source>
</evidence>
<feature type="domain" description="MOSC" evidence="1">
    <location>
        <begin position="88"/>
        <end position="259"/>
    </location>
</feature>
<proteinExistence type="predicted"/>
<evidence type="ECO:0000259" key="1">
    <source>
        <dbReference type="PROSITE" id="PS51340"/>
    </source>
</evidence>
<dbReference type="PROSITE" id="PS51340">
    <property type="entry name" value="MOSC"/>
    <property type="match status" value="1"/>
</dbReference>
<reference evidence="2 3" key="1">
    <citation type="journal article" date="2022" name="J. Am. Chem. Soc.">
        <title>Biosynthesis of Guanitoxin Enables Global Environmental Detection in Freshwater Cyanobacteria.</title>
        <authorList>
            <person name="Lima S.T."/>
            <person name="Fallon T.R."/>
            <person name="Cordoza J.L."/>
            <person name="Chekan J.R."/>
            <person name="Delbaje E."/>
            <person name="Hopiavuori A.R."/>
            <person name="Alvarenga D.O."/>
            <person name="Wood S.M."/>
            <person name="Luhavaya H."/>
            <person name="Baumgartner J.T."/>
            <person name="Dorr F.A."/>
            <person name="Etchegaray A."/>
            <person name="Pinto E."/>
            <person name="McKinnie S.M.K."/>
            <person name="Fiore M.F."/>
            <person name="Moore B.S."/>
        </authorList>
    </citation>
    <scope>NUCLEOTIDE SEQUENCE [LARGE SCALE GENOMIC DNA]</scope>
    <source>
        <strain evidence="2 3">ITEP-024</strain>
    </source>
</reference>
<dbReference type="EMBL" id="CP080598">
    <property type="protein sequence ID" value="QYX33052.1"/>
    <property type="molecule type" value="Genomic_DNA"/>
</dbReference>
<sequence length="279" mass="31328">MAYLSKILLYPIKSLDGVEVEKATILSSGAFEYDREFAIVNAEGKFVNAKRHAKIHSLRANFSLTERVVHLQFPNSNSYQVFHLEQEQQQLAAKLSEFFGFAVTLRQNTKMGFPDDTDSPGPTVISTATLGEVAAWFPGVSVEEIRRRLRANIEIGDVPAFWEDRLFTDSGEPVSFQVGDVQFLGVNPCQRCIVPTRDSYLGETYPNFQKIFVQKRQATLPSWVAASRFNHFYKLSVNTRLAVSEAGKLIKVGDNIETLPKSFLTAQKTAEFSAVRQAH</sequence>
<dbReference type="InterPro" id="IPR005302">
    <property type="entry name" value="MoCF_Sase_C"/>
</dbReference>
<organism evidence="2 3">
    <name type="scientific">Sphaerospermopsis torques-reginae ITEP-024</name>
    <dbReference type="NCBI Taxonomy" id="984208"/>
    <lineage>
        <taxon>Bacteria</taxon>
        <taxon>Bacillati</taxon>
        <taxon>Cyanobacteriota</taxon>
        <taxon>Cyanophyceae</taxon>
        <taxon>Nostocales</taxon>
        <taxon>Aphanizomenonaceae</taxon>
        <taxon>Sphaerospermopsis</taxon>
        <taxon>Sphaerospermopsis torques-reginae</taxon>
    </lineage>
</organism>